<keyword evidence="2" id="KW-1185">Reference proteome</keyword>
<dbReference type="AlphaFoldDB" id="A0A0N4TJF7"/>
<name>A0A0N4TJF7_BRUPA</name>
<dbReference type="EMBL" id="UZAD01013134">
    <property type="protein sequence ID" value="VDN89579.1"/>
    <property type="molecule type" value="Genomic_DNA"/>
</dbReference>
<evidence type="ECO:0000313" key="2">
    <source>
        <dbReference type="Proteomes" id="UP000278627"/>
    </source>
</evidence>
<dbReference type="WBParaSite" id="BPAG_0000843101-mRNA-1">
    <property type="protein sequence ID" value="BPAG_0000843101-mRNA-1"/>
    <property type="gene ID" value="BPAG_0000843101"/>
</dbReference>
<protein>
    <submittedName>
        <fullName evidence="3">Secreted protein</fullName>
    </submittedName>
</protein>
<proteinExistence type="predicted"/>
<accession>A0A0N4TJF7</accession>
<gene>
    <name evidence="1" type="ORF">BPAG_LOCUS8393</name>
</gene>
<evidence type="ECO:0000313" key="3">
    <source>
        <dbReference type="WBParaSite" id="BPAG_0000843101-mRNA-1"/>
    </source>
</evidence>
<dbReference type="Proteomes" id="UP000278627">
    <property type="component" value="Unassembled WGS sequence"/>
</dbReference>
<reference evidence="1 2" key="2">
    <citation type="submission" date="2018-11" db="EMBL/GenBank/DDBJ databases">
        <authorList>
            <consortium name="Pathogen Informatics"/>
        </authorList>
    </citation>
    <scope>NUCLEOTIDE SEQUENCE [LARGE SCALE GENOMIC DNA]</scope>
</reference>
<reference evidence="3" key="1">
    <citation type="submission" date="2017-02" db="UniProtKB">
        <authorList>
            <consortium name="WormBaseParasite"/>
        </authorList>
    </citation>
    <scope>IDENTIFICATION</scope>
</reference>
<evidence type="ECO:0000313" key="1">
    <source>
        <dbReference type="EMBL" id="VDN89579.1"/>
    </source>
</evidence>
<sequence length="91" mass="10184">MHVVCAATARSLVMHASSQRMAVVFRMITSSPLFNPITNYVTSILCEVQLNSINKIEELTDAYDVIASFISSTSYHHKANRVETKTRPLIL</sequence>
<organism evidence="3">
    <name type="scientific">Brugia pahangi</name>
    <name type="common">Filarial nematode worm</name>
    <dbReference type="NCBI Taxonomy" id="6280"/>
    <lineage>
        <taxon>Eukaryota</taxon>
        <taxon>Metazoa</taxon>
        <taxon>Ecdysozoa</taxon>
        <taxon>Nematoda</taxon>
        <taxon>Chromadorea</taxon>
        <taxon>Rhabditida</taxon>
        <taxon>Spirurina</taxon>
        <taxon>Spiruromorpha</taxon>
        <taxon>Filarioidea</taxon>
        <taxon>Onchocercidae</taxon>
        <taxon>Brugia</taxon>
    </lineage>
</organism>